<dbReference type="PANTHER" id="PTHR22993">
    <property type="entry name" value="FORMAMIDOPYRIMIDINE-DNA GLYCOSYLASE"/>
    <property type="match status" value="1"/>
</dbReference>
<dbReference type="GO" id="GO:0003684">
    <property type="term" value="F:damaged DNA binding"/>
    <property type="evidence" value="ECO:0007669"/>
    <property type="project" value="InterPro"/>
</dbReference>
<dbReference type="SMART" id="SM01232">
    <property type="entry name" value="H2TH"/>
    <property type="match status" value="1"/>
</dbReference>
<dbReference type="AlphaFoldDB" id="A0A9W7L552"/>
<dbReference type="SUPFAM" id="SSF46946">
    <property type="entry name" value="S13-like H2TH domain"/>
    <property type="match status" value="1"/>
</dbReference>
<keyword evidence="8" id="KW-1185">Reference proteome</keyword>
<evidence type="ECO:0000256" key="5">
    <source>
        <dbReference type="SAM" id="MobiDB-lite"/>
    </source>
</evidence>
<evidence type="ECO:0000313" key="8">
    <source>
        <dbReference type="Proteomes" id="UP001165065"/>
    </source>
</evidence>
<dbReference type="GO" id="GO:0003906">
    <property type="term" value="F:DNA-(apurinic or apyrimidinic site) endonuclease activity"/>
    <property type="evidence" value="ECO:0007669"/>
    <property type="project" value="InterPro"/>
</dbReference>
<dbReference type="Proteomes" id="UP001165065">
    <property type="component" value="Unassembled WGS sequence"/>
</dbReference>
<dbReference type="InterPro" id="IPR015886">
    <property type="entry name" value="H2TH_FPG"/>
</dbReference>
<dbReference type="GO" id="GO:0005634">
    <property type="term" value="C:nucleus"/>
    <property type="evidence" value="ECO:0007669"/>
    <property type="project" value="TreeGrafter"/>
</dbReference>
<evidence type="ECO:0000256" key="3">
    <source>
        <dbReference type="ARBA" id="ARBA00022833"/>
    </source>
</evidence>
<dbReference type="InterPro" id="IPR010979">
    <property type="entry name" value="Ribosomal_uS13-like_H2TH"/>
</dbReference>
<dbReference type="GO" id="GO:0006284">
    <property type="term" value="P:base-excision repair"/>
    <property type="evidence" value="ECO:0007669"/>
    <property type="project" value="InterPro"/>
</dbReference>
<dbReference type="PROSITE" id="PS51999">
    <property type="entry name" value="ZF_GRF"/>
    <property type="match status" value="1"/>
</dbReference>
<evidence type="ECO:0000259" key="6">
    <source>
        <dbReference type="PROSITE" id="PS51999"/>
    </source>
</evidence>
<dbReference type="InterPro" id="IPR010666">
    <property type="entry name" value="Znf_GRF"/>
</dbReference>
<protein>
    <recommendedName>
        <fullName evidence="6">GRF-type domain-containing protein</fullName>
    </recommendedName>
</protein>
<dbReference type="Pfam" id="PF06831">
    <property type="entry name" value="H2TH"/>
    <property type="match status" value="1"/>
</dbReference>
<feature type="compositionally biased region" description="Pro residues" evidence="5">
    <location>
        <begin position="85"/>
        <end position="95"/>
    </location>
</feature>
<reference evidence="8" key="1">
    <citation type="journal article" date="2023" name="Commun. Biol.">
        <title>Genome analysis of Parmales, the sister group of diatoms, reveals the evolutionary specialization of diatoms from phago-mixotrophs to photoautotrophs.</title>
        <authorList>
            <person name="Ban H."/>
            <person name="Sato S."/>
            <person name="Yoshikawa S."/>
            <person name="Yamada K."/>
            <person name="Nakamura Y."/>
            <person name="Ichinomiya M."/>
            <person name="Sato N."/>
            <person name="Blanc-Mathieu R."/>
            <person name="Endo H."/>
            <person name="Kuwata A."/>
            <person name="Ogata H."/>
        </authorList>
    </citation>
    <scope>NUCLEOTIDE SEQUENCE [LARGE SCALE GENOMIC DNA]</scope>
</reference>
<evidence type="ECO:0000256" key="2">
    <source>
        <dbReference type="ARBA" id="ARBA00022771"/>
    </source>
</evidence>
<dbReference type="PANTHER" id="PTHR22993:SF10">
    <property type="entry name" value="ENDONUCLEASE 8-LIKE 3"/>
    <property type="match status" value="1"/>
</dbReference>
<name>A0A9W7L552_9STRA</name>
<keyword evidence="2 4" id="KW-0863">Zinc-finger</keyword>
<dbReference type="GO" id="GO:0008270">
    <property type="term" value="F:zinc ion binding"/>
    <property type="evidence" value="ECO:0007669"/>
    <property type="project" value="UniProtKB-KW"/>
</dbReference>
<dbReference type="OrthoDB" id="498125at2759"/>
<dbReference type="EMBL" id="BRYA01000004">
    <property type="protein sequence ID" value="GMI30892.1"/>
    <property type="molecule type" value="Genomic_DNA"/>
</dbReference>
<dbReference type="Pfam" id="PF06839">
    <property type="entry name" value="Zn_ribbon_GRF"/>
    <property type="match status" value="1"/>
</dbReference>
<dbReference type="GO" id="GO:0019104">
    <property type="term" value="F:DNA N-glycosylase activity"/>
    <property type="evidence" value="ECO:0007669"/>
    <property type="project" value="TreeGrafter"/>
</dbReference>
<keyword evidence="3" id="KW-0862">Zinc</keyword>
<proteinExistence type="predicted"/>
<evidence type="ECO:0000313" key="7">
    <source>
        <dbReference type="EMBL" id="GMI30892.1"/>
    </source>
</evidence>
<evidence type="ECO:0000256" key="4">
    <source>
        <dbReference type="PROSITE-ProRule" id="PRU01343"/>
    </source>
</evidence>
<accession>A0A9W7L552</accession>
<keyword evidence="1" id="KW-0479">Metal-binding</keyword>
<feature type="region of interest" description="Disordered" evidence="5">
    <location>
        <begin position="75"/>
        <end position="95"/>
    </location>
</feature>
<sequence>MVEGPGATNNASKARTLCGSPVTAASPIAEFGLLVAYRLSNVWNLGKEVFLIFTVKERLDLNGIVPTHKTIYAHKGSTQEADAPSPSPSPQPPPKVCIRLHFGMSGSLHLNSSRPRSTRAVRLLHVAFDGGKSLSVYGGDEYGSCRMFDVQEAYFKARGPLEHLDVCGPAFDPVKAKRRVMEEEGKVVCVAIMDQNVLPGVGNIIKQESLHRARLHPLRKVSDISEDDIARLVEVIRWFSMEWLKGSRPDSKVYDRTDCEDCGGAVMVRKDKSVGERVTFWCEECCGGGGGERVKKKPRIEKKDMVAMRGHTCIGPIEKLQRVRKPGGNLGRLFWSCSRKGCGAEFMWADGGFPACGCGGKSRIRMAKKGANCGKWFFACGKRKGDGECNFFQWSNPQFLHQQFGPHLVRTTEVDQAFPARHANSSVLSISTVRRTL</sequence>
<dbReference type="Gene3D" id="1.10.8.50">
    <property type="match status" value="1"/>
</dbReference>
<gene>
    <name evidence="7" type="ORF">TrCOL_g7258</name>
</gene>
<comment type="caution">
    <text evidence="7">The sequence shown here is derived from an EMBL/GenBank/DDBJ whole genome shotgun (WGS) entry which is preliminary data.</text>
</comment>
<organism evidence="7 8">
    <name type="scientific">Triparma columacea</name>
    <dbReference type="NCBI Taxonomy" id="722753"/>
    <lineage>
        <taxon>Eukaryota</taxon>
        <taxon>Sar</taxon>
        <taxon>Stramenopiles</taxon>
        <taxon>Ochrophyta</taxon>
        <taxon>Bolidophyceae</taxon>
        <taxon>Parmales</taxon>
        <taxon>Triparmaceae</taxon>
        <taxon>Triparma</taxon>
    </lineage>
</organism>
<feature type="domain" description="GRF-type" evidence="6">
    <location>
        <begin position="356"/>
        <end position="398"/>
    </location>
</feature>
<evidence type="ECO:0000256" key="1">
    <source>
        <dbReference type="ARBA" id="ARBA00022723"/>
    </source>
</evidence>